<feature type="transmembrane region" description="Helical" evidence="3">
    <location>
        <begin position="313"/>
        <end position="332"/>
    </location>
</feature>
<comment type="caution">
    <text evidence="4">The sequence shown here is derived from an EMBL/GenBank/DDBJ whole genome shotgun (WGS) entry which is preliminary data.</text>
</comment>
<dbReference type="OrthoDB" id="1726708at2"/>
<feature type="transmembrane region" description="Helical" evidence="3">
    <location>
        <begin position="367"/>
        <end position="385"/>
    </location>
</feature>
<evidence type="ECO:0000313" key="4">
    <source>
        <dbReference type="EMBL" id="RIX59378.1"/>
    </source>
</evidence>
<evidence type="ECO:0000256" key="1">
    <source>
        <dbReference type="ARBA" id="ARBA00005278"/>
    </source>
</evidence>
<dbReference type="GO" id="GO:0009847">
    <property type="term" value="P:spore germination"/>
    <property type="evidence" value="ECO:0007669"/>
    <property type="project" value="InterPro"/>
</dbReference>
<dbReference type="InterPro" id="IPR050768">
    <property type="entry name" value="UPF0353/GerABKA_families"/>
</dbReference>
<dbReference type="EMBL" id="QXQA01000002">
    <property type="protein sequence ID" value="RIX59378.1"/>
    <property type="molecule type" value="Genomic_DNA"/>
</dbReference>
<keyword evidence="3" id="KW-0812">Transmembrane</keyword>
<feature type="transmembrane region" description="Helical" evidence="3">
    <location>
        <begin position="271"/>
        <end position="293"/>
    </location>
</feature>
<dbReference type="PANTHER" id="PTHR22550">
    <property type="entry name" value="SPORE GERMINATION PROTEIN"/>
    <property type="match status" value="1"/>
</dbReference>
<sequence length="443" mass="49026">MLLDRYIPPPLKEDSDFFIRKTRLSQLSVNIIGYTSLIDLPRTLELLHKQAESGTVADLNAEAFMESFGKPVKAPDESTIMTTVTRGDILLYFSEHDAFISVTPVPKVLTRSIEAPTTENVLRGAISSLVEDIETNIGMIKKHAATQQLRVKSYSIGDREGKRLSLLYREDKLDLALLRAITGKIESRLDWDVKNLQQLSDMLGFSRWSFVTRFNSTELPQEAERGLSQGKAILLLDRMPFALVVPSLLWDLFAVDNDHNFPVLLMYLVRLLRIVGVLTNMIVPGLYVALVSVNPDVLRIELALSIARSRVDVPYPAIVETLLLLIILELILEASIRLPKSIGPTLTMVGGIILGQAVVSAKLVSNLLIIILAATTISSSTVVGFQNSISIRVFKYLILLLSAFYGVLGLLSGLVIICAYLASITSFGIPYLHFYKPKGDSRG</sequence>
<name>A0A3A1VEN7_9BACL</name>
<dbReference type="Pfam" id="PF03323">
    <property type="entry name" value="GerA"/>
    <property type="match status" value="1"/>
</dbReference>
<evidence type="ECO:0000256" key="2">
    <source>
        <dbReference type="ARBA" id="ARBA00023136"/>
    </source>
</evidence>
<proteinExistence type="inferred from homology"/>
<feature type="transmembrane region" description="Helical" evidence="3">
    <location>
        <begin position="397"/>
        <end position="422"/>
    </location>
</feature>
<dbReference type="InterPro" id="IPR004995">
    <property type="entry name" value="Spore_Ger"/>
</dbReference>
<evidence type="ECO:0000313" key="5">
    <source>
        <dbReference type="Proteomes" id="UP000266482"/>
    </source>
</evidence>
<feature type="transmembrane region" description="Helical" evidence="3">
    <location>
        <begin position="344"/>
        <end position="361"/>
    </location>
</feature>
<dbReference type="RefSeq" id="WP_119598209.1">
    <property type="nucleotide sequence ID" value="NZ_QXQA01000002.1"/>
</dbReference>
<dbReference type="GO" id="GO:0016020">
    <property type="term" value="C:membrane"/>
    <property type="evidence" value="ECO:0007669"/>
    <property type="project" value="InterPro"/>
</dbReference>
<dbReference type="Proteomes" id="UP000266482">
    <property type="component" value="Unassembled WGS sequence"/>
</dbReference>
<organism evidence="4 5">
    <name type="scientific">Paenibacillus nanensis</name>
    <dbReference type="NCBI Taxonomy" id="393251"/>
    <lineage>
        <taxon>Bacteria</taxon>
        <taxon>Bacillati</taxon>
        <taxon>Bacillota</taxon>
        <taxon>Bacilli</taxon>
        <taxon>Bacillales</taxon>
        <taxon>Paenibacillaceae</taxon>
        <taxon>Paenibacillus</taxon>
    </lineage>
</organism>
<reference evidence="4 5" key="1">
    <citation type="submission" date="2018-09" db="EMBL/GenBank/DDBJ databases">
        <title>Paenibacillus aracenensis nov. sp. isolated from a cave in southern Spain.</title>
        <authorList>
            <person name="Jurado V."/>
            <person name="Gutierrez-Patricio S."/>
            <person name="Gonzalez-Pimentel J.L."/>
            <person name="Miller A.Z."/>
            <person name="Laiz L."/>
            <person name="Saiz-Jimenez C."/>
        </authorList>
    </citation>
    <scope>NUCLEOTIDE SEQUENCE [LARGE SCALE GENOMIC DNA]</scope>
    <source>
        <strain evidence="4 5">DSM 22867</strain>
    </source>
</reference>
<keyword evidence="5" id="KW-1185">Reference proteome</keyword>
<keyword evidence="2 3" id="KW-0472">Membrane</keyword>
<comment type="similarity">
    <text evidence="1">Belongs to the GerABKA family.</text>
</comment>
<protein>
    <submittedName>
        <fullName evidence="4">Spore gernimation protein GerA</fullName>
    </submittedName>
</protein>
<keyword evidence="3" id="KW-1133">Transmembrane helix</keyword>
<dbReference type="AlphaFoldDB" id="A0A3A1VEN7"/>
<dbReference type="PANTHER" id="PTHR22550:SF5">
    <property type="entry name" value="LEUCINE ZIPPER PROTEIN 4"/>
    <property type="match status" value="1"/>
</dbReference>
<evidence type="ECO:0000256" key="3">
    <source>
        <dbReference type="SAM" id="Phobius"/>
    </source>
</evidence>
<gene>
    <name evidence="4" type="ORF">D3P08_04280</name>
</gene>
<dbReference type="PIRSF" id="PIRSF005690">
    <property type="entry name" value="GerBA"/>
    <property type="match status" value="1"/>
</dbReference>
<accession>A0A3A1VEN7</accession>